<dbReference type="Gene3D" id="1.20.1290.10">
    <property type="entry name" value="AhpD-like"/>
    <property type="match status" value="1"/>
</dbReference>
<gene>
    <name evidence="2" type="ORF">DWV08_03865</name>
    <name evidence="3" type="ORF">DXU92_17205</name>
</gene>
<evidence type="ECO:0000313" key="4">
    <source>
        <dbReference type="Proteomes" id="UP000254236"/>
    </source>
</evidence>
<dbReference type="EMBL" id="QSWH01000016">
    <property type="protein sequence ID" value="RRR20746.1"/>
    <property type="molecule type" value="Genomic_DNA"/>
</dbReference>
<dbReference type="AlphaFoldDB" id="A0A345YTA2"/>
<reference evidence="3 5" key="2">
    <citation type="submission" date="2018-08" db="EMBL/GenBank/DDBJ databases">
        <title>Brachybacterium saurashtrense DSM 23186.</title>
        <authorList>
            <person name="Li Y."/>
        </authorList>
    </citation>
    <scope>NUCLEOTIDE SEQUENCE [LARGE SCALE GENOMIC DNA]</scope>
    <source>
        <strain evidence="3 5">DSM 23186</strain>
    </source>
</reference>
<dbReference type="InterPro" id="IPR004675">
    <property type="entry name" value="AhpD_core"/>
</dbReference>
<dbReference type="RefSeq" id="WP_115414897.1">
    <property type="nucleotide sequence ID" value="NZ_CP031356.1"/>
</dbReference>
<dbReference type="Proteomes" id="UP000254236">
    <property type="component" value="Chromosome"/>
</dbReference>
<dbReference type="PANTHER" id="PTHR35446:SF3">
    <property type="entry name" value="CMD DOMAIN-CONTAINING PROTEIN"/>
    <property type="match status" value="1"/>
</dbReference>
<sequence length="185" mass="19376">MSRIALVDQATAAGPAAEQLTATKSVMGGVPNTAKAMANSPSTLKAYLAMSTALAKGALKAATRERISLAIAEFNDCQYCRSAHVSIAGRVTKLSPTEIDAARRGTSQDPREAAILGLAVDVARQRGHVDEAALLNARTAGVSDEEIVEIIANVVLSTFTNYINEALDVDLDWPAAAPLETSTPR</sequence>
<dbReference type="PANTHER" id="PTHR35446">
    <property type="entry name" value="SI:CH211-175M2.5"/>
    <property type="match status" value="1"/>
</dbReference>
<name>A0A345YTA2_9MICO</name>
<dbReference type="GO" id="GO:0051920">
    <property type="term" value="F:peroxiredoxin activity"/>
    <property type="evidence" value="ECO:0007669"/>
    <property type="project" value="InterPro"/>
</dbReference>
<dbReference type="Proteomes" id="UP000282185">
    <property type="component" value="Unassembled WGS sequence"/>
</dbReference>
<evidence type="ECO:0000313" key="3">
    <source>
        <dbReference type="EMBL" id="RRR20746.1"/>
    </source>
</evidence>
<reference evidence="2 4" key="1">
    <citation type="submission" date="2018-07" db="EMBL/GenBank/DDBJ databases">
        <title>Brachybacterium saurashtrense DSM 23186 genome sequence.</title>
        <authorList>
            <person name="Guo L."/>
        </authorList>
    </citation>
    <scope>NUCLEOTIDE SEQUENCE [LARGE SCALE GENOMIC DNA]</scope>
    <source>
        <strain evidence="2 4">DSM 23186</strain>
    </source>
</reference>
<organism evidence="3 5">
    <name type="scientific">Brachybacterium saurashtrense</name>
    <dbReference type="NCBI Taxonomy" id="556288"/>
    <lineage>
        <taxon>Bacteria</taxon>
        <taxon>Bacillati</taxon>
        <taxon>Actinomycetota</taxon>
        <taxon>Actinomycetes</taxon>
        <taxon>Micrococcales</taxon>
        <taxon>Dermabacteraceae</taxon>
        <taxon>Brachybacterium</taxon>
    </lineage>
</organism>
<dbReference type="Pfam" id="PF02627">
    <property type="entry name" value="CMD"/>
    <property type="match status" value="1"/>
</dbReference>
<keyword evidence="4" id="KW-1185">Reference proteome</keyword>
<dbReference type="InterPro" id="IPR029032">
    <property type="entry name" value="AhpD-like"/>
</dbReference>
<proteinExistence type="predicted"/>
<protein>
    <submittedName>
        <fullName evidence="3">Carboxymuconolactone decarboxylase family protein</fullName>
    </submittedName>
</protein>
<evidence type="ECO:0000313" key="2">
    <source>
        <dbReference type="EMBL" id="AXK47154.1"/>
    </source>
</evidence>
<dbReference type="InterPro" id="IPR003779">
    <property type="entry name" value="CMD-like"/>
</dbReference>
<evidence type="ECO:0000259" key="1">
    <source>
        <dbReference type="Pfam" id="PF02627"/>
    </source>
</evidence>
<dbReference type="OrthoDB" id="122912at2"/>
<feature type="domain" description="Carboxymuconolactone decarboxylase-like" evidence="1">
    <location>
        <begin position="41"/>
        <end position="104"/>
    </location>
</feature>
<accession>A0A345YTA2</accession>
<dbReference type="EMBL" id="CP031356">
    <property type="protein sequence ID" value="AXK47154.1"/>
    <property type="molecule type" value="Genomic_DNA"/>
</dbReference>
<dbReference type="SUPFAM" id="SSF69118">
    <property type="entry name" value="AhpD-like"/>
    <property type="match status" value="1"/>
</dbReference>
<evidence type="ECO:0000313" key="5">
    <source>
        <dbReference type="Proteomes" id="UP000282185"/>
    </source>
</evidence>
<dbReference type="KEGG" id="bsau:DWV08_03865"/>
<dbReference type="NCBIfam" id="TIGR00778">
    <property type="entry name" value="ahpD_dom"/>
    <property type="match status" value="1"/>
</dbReference>